<evidence type="ECO:0000313" key="6">
    <source>
        <dbReference type="Proteomes" id="UP001295684"/>
    </source>
</evidence>
<dbReference type="Proteomes" id="UP001295684">
    <property type="component" value="Unassembled WGS sequence"/>
</dbReference>
<reference evidence="5" key="1">
    <citation type="submission" date="2023-07" db="EMBL/GenBank/DDBJ databases">
        <authorList>
            <consortium name="AG Swart"/>
            <person name="Singh M."/>
            <person name="Singh A."/>
            <person name="Seah K."/>
            <person name="Emmerich C."/>
        </authorList>
    </citation>
    <scope>NUCLEOTIDE SEQUENCE</scope>
    <source>
        <strain evidence="5">DP1</strain>
    </source>
</reference>
<organism evidence="5 6">
    <name type="scientific">Euplotes crassus</name>
    <dbReference type="NCBI Taxonomy" id="5936"/>
    <lineage>
        <taxon>Eukaryota</taxon>
        <taxon>Sar</taxon>
        <taxon>Alveolata</taxon>
        <taxon>Ciliophora</taxon>
        <taxon>Intramacronucleata</taxon>
        <taxon>Spirotrichea</taxon>
        <taxon>Hypotrichia</taxon>
        <taxon>Euplotida</taxon>
        <taxon>Euplotidae</taxon>
        <taxon>Moneuplotes</taxon>
    </lineage>
</organism>
<dbReference type="AlphaFoldDB" id="A0AAD2DC06"/>
<keyword evidence="4" id="KW-0472">Membrane</keyword>
<sequence>MTNNSAGLKCSIYHSLEGHKAGSIDNSYTPPTSPFEVGCSLNCNSTDFVLHSLKLSTTVDYTGYSPSPLYNPYGLKCGDGIRNPESLEECDDGGNTGDNRNDKYSVKCDKNCFLGYNSSCTDEGSGECFQSVCGDGLYAHNEDCDDGNEKSGDGCSSACKVETGFECKGWHNQTCESICGDGVKASDEECDDGGTNDGDGCDKDCKHERDYLCTGQGVSISCTRQCGNGILNPTDDLKTTCDDNNTISGDGCDSNCAVESGYICKSPTYTNSICKPRCGDGVIIAPETCDDKNEVSGDGCSSQCTIENNFLCSNKTPTGPSVCKKCEIKHCLECDPNDYDKCIKCEKHFMLKSPTKCYSPNVYEFSKNAQQVSSGSQAVSGASAGATVIVSILNLSSIAAIWSIVNQLQLYLLLPLTKTPFPGNVKVMILGNELFQFNFNFIPLKSLPKIPEIMDWLDIEQENIYLETIGIESRTSLLNNFSFAILMVFFLVLYPLVMTLKLCINYENEEKCSFNYVMIKIVDLFNFIIYIRLVLGGFQLLLICSLSEVVDFNFSGIPQIISFIFSCLVLVVCLGAIGVSFYVFYSKRDFYDPDKYYKLAEFITGIKDSKYARLYPFMALNRRALFIGWLIVFSWIECIYLSAGMLIIQFVYLMFLMTIRPFDRAENNMIEIVNEIIYSLMLSVMIVCDKEGDWSGEVTNAFCGIILFNSLIITFIMMGALFVSIFQKCRSKFCNSKKAIEPIQEITKHEKNTRASHVIDSDISGIRILSSNKNSNMARVYKESQKKSKMERSAIKF</sequence>
<feature type="transmembrane region" description="Helical" evidence="4">
    <location>
        <begin position="524"/>
        <end position="543"/>
    </location>
</feature>
<keyword evidence="1" id="KW-0732">Signal</keyword>
<protein>
    <recommendedName>
        <fullName evidence="7">DUF4215 domain-containing protein</fullName>
    </recommendedName>
</protein>
<dbReference type="Pfam" id="PF13948">
    <property type="entry name" value="DUF4215"/>
    <property type="match status" value="3"/>
</dbReference>
<evidence type="ECO:0000256" key="1">
    <source>
        <dbReference type="ARBA" id="ARBA00022729"/>
    </source>
</evidence>
<accession>A0AAD2DC06</accession>
<dbReference type="EMBL" id="CAMPGE010029486">
    <property type="protein sequence ID" value="CAI2386961.1"/>
    <property type="molecule type" value="Genomic_DNA"/>
</dbReference>
<dbReference type="GO" id="GO:0006508">
    <property type="term" value="P:proteolysis"/>
    <property type="evidence" value="ECO:0007669"/>
    <property type="project" value="TreeGrafter"/>
</dbReference>
<dbReference type="GO" id="GO:0005615">
    <property type="term" value="C:extracellular space"/>
    <property type="evidence" value="ECO:0007669"/>
    <property type="project" value="TreeGrafter"/>
</dbReference>
<feature type="transmembrane region" description="Helical" evidence="4">
    <location>
        <begin position="563"/>
        <end position="585"/>
    </location>
</feature>
<proteinExistence type="predicted"/>
<feature type="transmembrane region" description="Helical" evidence="4">
    <location>
        <begin position="481"/>
        <end position="504"/>
    </location>
</feature>
<keyword evidence="4" id="KW-1133">Transmembrane helix</keyword>
<evidence type="ECO:0000256" key="4">
    <source>
        <dbReference type="SAM" id="Phobius"/>
    </source>
</evidence>
<keyword evidence="3" id="KW-1015">Disulfide bond</keyword>
<feature type="transmembrane region" description="Helical" evidence="4">
    <location>
        <begin position="699"/>
        <end position="723"/>
    </location>
</feature>
<dbReference type="PANTHER" id="PTHR46130:SF3">
    <property type="entry name" value="CHROMOSOME UNDETERMINED SCAFFOLD_33, WHOLE GENOME SHOTGUN SEQUENCE"/>
    <property type="match status" value="1"/>
</dbReference>
<keyword evidence="6" id="KW-1185">Reference proteome</keyword>
<dbReference type="GO" id="GO:0007166">
    <property type="term" value="P:cell surface receptor signaling pathway"/>
    <property type="evidence" value="ECO:0007669"/>
    <property type="project" value="TreeGrafter"/>
</dbReference>
<evidence type="ECO:0000256" key="3">
    <source>
        <dbReference type="ARBA" id="ARBA00023157"/>
    </source>
</evidence>
<dbReference type="InterPro" id="IPR043543">
    <property type="entry name" value="PAPPA/PAPPA2"/>
</dbReference>
<dbReference type="PANTHER" id="PTHR46130">
    <property type="entry name" value="LAMGL DOMAIN-CONTAINING PROTEIN"/>
    <property type="match status" value="1"/>
</dbReference>
<dbReference type="GO" id="GO:0004222">
    <property type="term" value="F:metalloendopeptidase activity"/>
    <property type="evidence" value="ECO:0007669"/>
    <property type="project" value="TreeGrafter"/>
</dbReference>
<dbReference type="NCBIfam" id="TIGR02232">
    <property type="entry name" value="myxo_disulf_rpt"/>
    <property type="match status" value="4"/>
</dbReference>
<evidence type="ECO:0008006" key="7">
    <source>
        <dbReference type="Google" id="ProtNLM"/>
    </source>
</evidence>
<dbReference type="InterPro" id="IPR011936">
    <property type="entry name" value="Myxo_disulph_rpt"/>
</dbReference>
<comment type="caution">
    <text evidence="5">The sequence shown here is derived from an EMBL/GenBank/DDBJ whole genome shotgun (WGS) entry which is preliminary data.</text>
</comment>
<gene>
    <name evidence="5" type="ORF">ECRASSUSDP1_LOCUS28587</name>
</gene>
<evidence type="ECO:0000256" key="2">
    <source>
        <dbReference type="ARBA" id="ARBA00022737"/>
    </source>
</evidence>
<keyword evidence="2" id="KW-0677">Repeat</keyword>
<evidence type="ECO:0000313" key="5">
    <source>
        <dbReference type="EMBL" id="CAI2386961.1"/>
    </source>
</evidence>
<name>A0AAD2DC06_EUPCR</name>
<keyword evidence="4" id="KW-0812">Transmembrane</keyword>